<dbReference type="EMBL" id="BQXS01011405">
    <property type="protein sequence ID" value="GKT37176.1"/>
    <property type="molecule type" value="Genomic_DNA"/>
</dbReference>
<feature type="compositionally biased region" description="Basic residues" evidence="2">
    <location>
        <begin position="124"/>
        <end position="137"/>
    </location>
</feature>
<dbReference type="InterPro" id="IPR004127">
    <property type="entry name" value="Prefoldin_subunit_alpha"/>
</dbReference>
<organism evidence="3 4">
    <name type="scientific">Aduncisulcus paluster</name>
    <dbReference type="NCBI Taxonomy" id="2918883"/>
    <lineage>
        <taxon>Eukaryota</taxon>
        <taxon>Metamonada</taxon>
        <taxon>Carpediemonas-like organisms</taxon>
        <taxon>Aduncisulcus</taxon>
    </lineage>
</organism>
<evidence type="ECO:0000256" key="2">
    <source>
        <dbReference type="SAM" id="MobiDB-lite"/>
    </source>
</evidence>
<dbReference type="Pfam" id="PF02996">
    <property type="entry name" value="Prefoldin"/>
    <property type="match status" value="1"/>
</dbReference>
<accession>A0ABQ5KYN8</accession>
<comment type="similarity">
    <text evidence="1">Belongs to the prefoldin subunit alpha family.</text>
</comment>
<dbReference type="PANTHER" id="PTHR12674">
    <property type="entry name" value="PREFOLDIN SUBUNIT 5"/>
    <property type="match status" value="1"/>
</dbReference>
<evidence type="ECO:0000313" key="3">
    <source>
        <dbReference type="EMBL" id="GKT37176.1"/>
    </source>
</evidence>
<reference evidence="3" key="1">
    <citation type="submission" date="2022-03" db="EMBL/GenBank/DDBJ databases">
        <title>Draft genome sequence of Aduncisulcus paluster, a free-living microaerophilic Fornicata.</title>
        <authorList>
            <person name="Yuyama I."/>
            <person name="Kume K."/>
            <person name="Tamura T."/>
            <person name="Inagaki Y."/>
            <person name="Hashimoto T."/>
        </authorList>
    </citation>
    <scope>NUCLEOTIDE SEQUENCE</scope>
    <source>
        <strain evidence="3">NY0171</strain>
    </source>
</reference>
<dbReference type="CDD" id="cd23157">
    <property type="entry name" value="Prefoldin_5"/>
    <property type="match status" value="1"/>
</dbReference>
<evidence type="ECO:0000313" key="4">
    <source>
        <dbReference type="Proteomes" id="UP001057375"/>
    </source>
</evidence>
<dbReference type="InterPro" id="IPR009053">
    <property type="entry name" value="Prefoldin"/>
</dbReference>
<feature type="non-terminal residue" evidence="3">
    <location>
        <position position="245"/>
    </location>
</feature>
<protein>
    <submittedName>
        <fullName evidence="3">Multi-domain containing protein</fullName>
    </submittedName>
</protein>
<dbReference type="PANTHER" id="PTHR12674:SF2">
    <property type="entry name" value="PREFOLDIN SUBUNIT 5"/>
    <property type="match status" value="1"/>
</dbReference>
<keyword evidence="4" id="KW-1185">Reference proteome</keyword>
<proteinExistence type="inferred from homology"/>
<dbReference type="InterPro" id="IPR011599">
    <property type="entry name" value="PFD_alpha_archaea"/>
</dbReference>
<comment type="caution">
    <text evidence="3">The sequence shown here is derived from an EMBL/GenBank/DDBJ whole genome shotgun (WGS) entry which is preliminary data.</text>
</comment>
<dbReference type="Gene3D" id="1.10.287.370">
    <property type="match status" value="1"/>
</dbReference>
<feature type="compositionally biased region" description="Acidic residues" evidence="2">
    <location>
        <begin position="141"/>
        <end position="154"/>
    </location>
</feature>
<name>A0ABQ5KYN8_9EUKA</name>
<evidence type="ECO:0000256" key="1">
    <source>
        <dbReference type="ARBA" id="ARBA00010048"/>
    </source>
</evidence>
<sequence>MEHLKREIEILTASLGPLEKIIIKYKTTMDTLKALSTMPEGKEMLLPLTSAIYVNGKLLSNKKVMIDIGCGFIIERTPEEGIALLERKKAVLQKRIKERKAKIVEKQKTYAAAQDAAYEEARRQKAPKKEKKGRKKKSQEWDDDDLPSEDFEDNNNEAIEIIGDDDYVPIQRSRPSRRAVSEVHYVLSESEGEEEEEGDYGDVEDDSGDAWQDDGDEHSEDAGWKAKKKRKVTNKVAVEVPVVST</sequence>
<feature type="compositionally biased region" description="Acidic residues" evidence="2">
    <location>
        <begin position="190"/>
        <end position="219"/>
    </location>
</feature>
<dbReference type="SUPFAM" id="SSF46579">
    <property type="entry name" value="Prefoldin"/>
    <property type="match status" value="1"/>
</dbReference>
<feature type="region of interest" description="Disordered" evidence="2">
    <location>
        <begin position="114"/>
        <end position="154"/>
    </location>
</feature>
<dbReference type="NCBIfam" id="TIGR00293">
    <property type="entry name" value="prefoldin subunit alpha"/>
    <property type="match status" value="1"/>
</dbReference>
<dbReference type="Proteomes" id="UP001057375">
    <property type="component" value="Unassembled WGS sequence"/>
</dbReference>
<gene>
    <name evidence="3" type="ORF">ADUPG1_010015</name>
</gene>
<feature type="region of interest" description="Disordered" evidence="2">
    <location>
        <begin position="172"/>
        <end position="230"/>
    </location>
</feature>